<reference evidence="2 3" key="1">
    <citation type="submission" date="2019-03" db="EMBL/GenBank/DDBJ databases">
        <authorList>
            <person name="Gaulin E."/>
            <person name="Dumas B."/>
        </authorList>
    </citation>
    <scope>NUCLEOTIDE SEQUENCE [LARGE SCALE GENOMIC DNA]</scope>
    <source>
        <strain evidence="2">CBS 568.67</strain>
    </source>
</reference>
<protein>
    <submittedName>
        <fullName evidence="2">Aste57867_24581 protein</fullName>
    </submittedName>
</protein>
<evidence type="ECO:0000313" key="1">
    <source>
        <dbReference type="EMBL" id="KAF0683369.1"/>
    </source>
</evidence>
<dbReference type="Gene3D" id="3.80.10.10">
    <property type="entry name" value="Ribonuclease Inhibitor"/>
    <property type="match status" value="1"/>
</dbReference>
<accession>A0A485LV43</accession>
<gene>
    <name evidence="2" type="primary">Aste57867_24581</name>
    <name evidence="1" type="ORF">As57867_024503</name>
    <name evidence="2" type="ORF">ASTE57867_24581</name>
</gene>
<reference evidence="1" key="2">
    <citation type="submission" date="2019-06" db="EMBL/GenBank/DDBJ databases">
        <title>Genomics analysis of Aphanomyces spp. identifies a new class of oomycete effector associated with host adaptation.</title>
        <authorList>
            <person name="Gaulin E."/>
        </authorList>
    </citation>
    <scope>NUCLEOTIDE SEQUENCE</scope>
    <source>
        <strain evidence="1">CBS 578.67</strain>
    </source>
</reference>
<dbReference type="EMBL" id="VJMH01007408">
    <property type="protein sequence ID" value="KAF0683369.1"/>
    <property type="molecule type" value="Genomic_DNA"/>
</dbReference>
<keyword evidence="3" id="KW-1185">Reference proteome</keyword>
<dbReference type="EMBL" id="CAADRA010007434">
    <property type="protein sequence ID" value="VFU01220.1"/>
    <property type="molecule type" value="Genomic_DNA"/>
</dbReference>
<dbReference type="Proteomes" id="UP000332933">
    <property type="component" value="Unassembled WGS sequence"/>
</dbReference>
<evidence type="ECO:0000313" key="2">
    <source>
        <dbReference type="EMBL" id="VFU01220.1"/>
    </source>
</evidence>
<dbReference type="InterPro" id="IPR032675">
    <property type="entry name" value="LRR_dom_sf"/>
</dbReference>
<evidence type="ECO:0000313" key="3">
    <source>
        <dbReference type="Proteomes" id="UP000332933"/>
    </source>
</evidence>
<dbReference type="AlphaFoldDB" id="A0A485LV43"/>
<name>A0A485LV43_9STRA</name>
<dbReference type="OrthoDB" id="120976at2759"/>
<organism evidence="2 3">
    <name type="scientific">Aphanomyces stellatus</name>
    <dbReference type="NCBI Taxonomy" id="120398"/>
    <lineage>
        <taxon>Eukaryota</taxon>
        <taxon>Sar</taxon>
        <taxon>Stramenopiles</taxon>
        <taxon>Oomycota</taxon>
        <taxon>Saprolegniomycetes</taxon>
        <taxon>Saprolegniales</taxon>
        <taxon>Verrucalvaceae</taxon>
        <taxon>Aphanomyces</taxon>
    </lineage>
</organism>
<sequence length="536" mass="59044">MGQASSSLAAFFPPWCGQPSPASASVAPRCRLPADLMQHIALFLPDSATFFAFLDTFYDDIGSVLGDLRHLHRLGQDDAAFRRGALWPRLCIERSPSQADGARLNAAFKYFSTVSIVGGVDLSWVESVTTAPRLGLCMNDFPEDDSSHGSWMASCARLPFASIDAMLFHIDSATIMFHVLPAMTSLTSLHLTFYVHDSCSYLDYLDDFLPLLPHTSVKSLDVDCDANDDVALRHACLAPAMVAHVTSWLTTRRVTHLAFTLWDLPASTNAFFNAWTSAMCPTLTTLKITESKLTGLADHAFTSPLALKTLVLDGCDLSEADQRALSHGMKGARIQHLKLTRLARGFKGLHVLANWLPHATQLCQLDILDLPHDHDQLHAFWLALTISSVTSLHVAGQELFPLAIEYLPRTKLTRLKLRDYHWRGQDARNWQGLGAAMAQCQSLHVVYLFNNHITDASVNHLAQGLGFNHYLDEIHLNQNYVTPVGAAALIQSLVASSATSATRKLSLTRNEVRGQDKPALLELADAFQGTMHVQIN</sequence>
<dbReference type="SUPFAM" id="SSF52047">
    <property type="entry name" value="RNI-like"/>
    <property type="match status" value="1"/>
</dbReference>
<proteinExistence type="predicted"/>